<reference evidence="1" key="1">
    <citation type="journal article" date="2020" name="Nature">
        <title>Giant virus diversity and host interactions through global metagenomics.</title>
        <authorList>
            <person name="Schulz F."/>
            <person name="Roux S."/>
            <person name="Paez-Espino D."/>
            <person name="Jungbluth S."/>
            <person name="Walsh D.A."/>
            <person name="Denef V.J."/>
            <person name="McMahon K.D."/>
            <person name="Konstantinidis K.T."/>
            <person name="Eloe-Fadrosh E.A."/>
            <person name="Kyrpides N.C."/>
            <person name="Woyke T."/>
        </authorList>
    </citation>
    <scope>NUCLEOTIDE SEQUENCE</scope>
    <source>
        <strain evidence="1">GVMAG-M-3300020185-18</strain>
    </source>
</reference>
<proteinExistence type="predicted"/>
<evidence type="ECO:0000313" key="1">
    <source>
        <dbReference type="EMBL" id="QHS98919.1"/>
    </source>
</evidence>
<name>A0A6C0C566_9ZZZZ</name>
<sequence length="171" mass="21346">MTEKKQSRIYRYKFSDDFQNHIKEFSKIHRWDKTSDFKEHWKIWVDDNKTIIELENKRLNESGYTGDILVKMYISARYYFKNKLEKRNESKKRRKYIRLDQDLLELMDLHINRNILDKPEKAYDKFLDLDMSKKYISNECKKINELKKEEFEMKIKKTYKNRFYNIIKMNK</sequence>
<protein>
    <submittedName>
        <fullName evidence="1">Uncharacterized protein</fullName>
    </submittedName>
</protein>
<dbReference type="AlphaFoldDB" id="A0A6C0C566"/>
<dbReference type="EMBL" id="MN739329">
    <property type="protein sequence ID" value="QHS98919.1"/>
    <property type="molecule type" value="Genomic_DNA"/>
</dbReference>
<accession>A0A6C0C566</accession>
<organism evidence="1">
    <name type="scientific">viral metagenome</name>
    <dbReference type="NCBI Taxonomy" id="1070528"/>
    <lineage>
        <taxon>unclassified sequences</taxon>
        <taxon>metagenomes</taxon>
        <taxon>organismal metagenomes</taxon>
    </lineage>
</organism>